<feature type="domain" description="Neurotransmitter-gated ion-channel transmembrane" evidence="7">
    <location>
        <begin position="239"/>
        <end position="316"/>
    </location>
</feature>
<comment type="subcellular location">
    <subcellularLocation>
        <location evidence="1">Membrane</location>
        <topology evidence="1">Multi-pass membrane protein</topology>
    </subcellularLocation>
</comment>
<dbReference type="InterPro" id="IPR018000">
    <property type="entry name" value="Neurotransmitter_ion_chnl_CS"/>
</dbReference>
<dbReference type="SUPFAM" id="SSF90112">
    <property type="entry name" value="Neurotransmitter-gated ion-channel transmembrane pore"/>
    <property type="match status" value="1"/>
</dbReference>
<evidence type="ECO:0000259" key="6">
    <source>
        <dbReference type="Pfam" id="PF02931"/>
    </source>
</evidence>
<comment type="caution">
    <text evidence="5">Lacks conserved residue(s) required for the propagation of feature annotation.</text>
</comment>
<accession>A0ABY7FPC7</accession>
<dbReference type="InterPro" id="IPR006029">
    <property type="entry name" value="Neurotrans-gated_channel_TM"/>
</dbReference>
<dbReference type="Proteomes" id="UP001164746">
    <property type="component" value="Chromosome 13"/>
</dbReference>
<keyword evidence="4 5" id="KW-0472">Membrane</keyword>
<evidence type="ECO:0000256" key="1">
    <source>
        <dbReference type="ARBA" id="ARBA00004141"/>
    </source>
</evidence>
<name>A0ABY7FPC7_MYAAR</name>
<organism evidence="8 9">
    <name type="scientific">Mya arenaria</name>
    <name type="common">Soft-shell clam</name>
    <dbReference type="NCBI Taxonomy" id="6604"/>
    <lineage>
        <taxon>Eukaryota</taxon>
        <taxon>Metazoa</taxon>
        <taxon>Spiralia</taxon>
        <taxon>Lophotrochozoa</taxon>
        <taxon>Mollusca</taxon>
        <taxon>Bivalvia</taxon>
        <taxon>Autobranchia</taxon>
        <taxon>Heteroconchia</taxon>
        <taxon>Euheterodonta</taxon>
        <taxon>Imparidentia</taxon>
        <taxon>Neoheterodontei</taxon>
        <taxon>Myida</taxon>
        <taxon>Myoidea</taxon>
        <taxon>Myidae</taxon>
        <taxon>Mya</taxon>
    </lineage>
</organism>
<evidence type="ECO:0000313" key="9">
    <source>
        <dbReference type="Proteomes" id="UP001164746"/>
    </source>
</evidence>
<feature type="non-terminal residue" evidence="8">
    <location>
        <position position="1"/>
    </location>
</feature>
<evidence type="ECO:0000256" key="2">
    <source>
        <dbReference type="ARBA" id="ARBA00022692"/>
    </source>
</evidence>
<dbReference type="InterPro" id="IPR036719">
    <property type="entry name" value="Neuro-gated_channel_TM_sf"/>
</dbReference>
<feature type="transmembrane region" description="Helical" evidence="5">
    <location>
        <begin position="297"/>
        <end position="317"/>
    </location>
</feature>
<dbReference type="PRINTS" id="PR00252">
    <property type="entry name" value="NRIONCHANNEL"/>
</dbReference>
<evidence type="ECO:0000313" key="8">
    <source>
        <dbReference type="EMBL" id="WAR23910.1"/>
    </source>
</evidence>
<keyword evidence="5" id="KW-0732">Signal</keyword>
<dbReference type="EMBL" id="CP111024">
    <property type="protein sequence ID" value="WAR23910.1"/>
    <property type="molecule type" value="Genomic_DNA"/>
</dbReference>
<reference evidence="8" key="1">
    <citation type="submission" date="2022-11" db="EMBL/GenBank/DDBJ databases">
        <title>Centuries of genome instability and evolution in soft-shell clam transmissible cancer (bioRxiv).</title>
        <authorList>
            <person name="Hart S.F.M."/>
            <person name="Yonemitsu M.A."/>
            <person name="Giersch R.M."/>
            <person name="Beal B.F."/>
            <person name="Arriagada G."/>
            <person name="Davis B.W."/>
            <person name="Ostrander E.A."/>
            <person name="Goff S.P."/>
            <person name="Metzger M.J."/>
        </authorList>
    </citation>
    <scope>NUCLEOTIDE SEQUENCE</scope>
    <source>
        <strain evidence="8">MELC-2E11</strain>
        <tissue evidence="8">Siphon/mantle</tissue>
    </source>
</reference>
<gene>
    <name evidence="8" type="ORF">MAR_037579</name>
</gene>
<protein>
    <submittedName>
        <fullName evidence="8">ACHA6-like protein</fullName>
    </submittedName>
</protein>
<evidence type="ECO:0000259" key="7">
    <source>
        <dbReference type="Pfam" id="PF02932"/>
    </source>
</evidence>
<feature type="signal peptide" evidence="5">
    <location>
        <begin position="1"/>
        <end position="24"/>
    </location>
</feature>
<proteinExistence type="inferred from homology"/>
<dbReference type="Gene3D" id="1.20.58.390">
    <property type="entry name" value="Neurotransmitter-gated ion-channel transmembrane domain"/>
    <property type="match status" value="1"/>
</dbReference>
<feature type="chain" id="PRO_5044973795" evidence="5">
    <location>
        <begin position="25"/>
        <end position="424"/>
    </location>
</feature>
<keyword evidence="5" id="KW-0813">Transport</keyword>
<dbReference type="CDD" id="cd19051">
    <property type="entry name" value="LGIC_TM_cation"/>
    <property type="match status" value="1"/>
</dbReference>
<comment type="similarity">
    <text evidence="5">Belongs to the ligand-gated ion channel (TC 1.A.9) family.</text>
</comment>
<keyword evidence="9" id="KW-1185">Reference proteome</keyword>
<dbReference type="InterPro" id="IPR038050">
    <property type="entry name" value="Neuro_actylchol_rec"/>
</dbReference>
<dbReference type="PROSITE" id="PS00236">
    <property type="entry name" value="NEUROTR_ION_CHANNEL"/>
    <property type="match status" value="1"/>
</dbReference>
<feature type="transmembrane region" description="Helical" evidence="5">
    <location>
        <begin position="234"/>
        <end position="256"/>
    </location>
</feature>
<dbReference type="InterPro" id="IPR006202">
    <property type="entry name" value="Neur_chan_lig-bd"/>
</dbReference>
<evidence type="ECO:0000256" key="5">
    <source>
        <dbReference type="RuleBase" id="RU000687"/>
    </source>
</evidence>
<feature type="domain" description="Neurotransmitter-gated ion-channel ligand-binding" evidence="6">
    <location>
        <begin position="33"/>
        <end position="232"/>
    </location>
</feature>
<dbReference type="Gene3D" id="2.70.170.10">
    <property type="entry name" value="Neurotransmitter-gated ion-channel ligand-binding domain"/>
    <property type="match status" value="1"/>
</dbReference>
<evidence type="ECO:0000256" key="3">
    <source>
        <dbReference type="ARBA" id="ARBA00022989"/>
    </source>
</evidence>
<keyword evidence="2 5" id="KW-0812">Transmembrane</keyword>
<dbReference type="CDD" id="cd18989">
    <property type="entry name" value="LGIC_ECD_cation"/>
    <property type="match status" value="1"/>
</dbReference>
<dbReference type="InterPro" id="IPR036734">
    <property type="entry name" value="Neur_chan_lig-bd_sf"/>
</dbReference>
<evidence type="ECO:0000256" key="4">
    <source>
        <dbReference type="ARBA" id="ARBA00023136"/>
    </source>
</evidence>
<dbReference type="Pfam" id="PF02931">
    <property type="entry name" value="Neur_chan_LBD"/>
    <property type="match status" value="1"/>
</dbReference>
<dbReference type="PANTHER" id="PTHR18945">
    <property type="entry name" value="NEUROTRANSMITTER GATED ION CHANNEL"/>
    <property type="match status" value="1"/>
</dbReference>
<dbReference type="Pfam" id="PF02932">
    <property type="entry name" value="Neur_chan_memb"/>
    <property type="match status" value="1"/>
</dbReference>
<dbReference type="InterPro" id="IPR006201">
    <property type="entry name" value="Neur_channel"/>
</dbReference>
<sequence>MMLVGILPFFGILSLLSSQFYANAYTLQNVTLLRKTLFQDYDKISRPKHNQSEPTEVRMCLNIYVIYDVAEVTQSIQMSASLKITWADENLMWTPADYSGIDVGVYPQNDIWKPGVALKNSVEDFKTLGDPSLNVEVTSDGIVTWEPYQIFTSRCTFDITYFPFDKQSCDLVFVTWGYNADHVLIKGPISGDTVDWTDVTSNPEWKINDVTCRTTIHPRPMMIFTLDIERKPSYVVINIILPLLVLLGLNSCVFLLPSDSGEKTSFAVTVFLSFVVFATIVHQTLPPNSDNVCYLTVYIITLVFESSVVTVLAILLIRLAGRSGEPGAFTMKALTCLGCLKTGNSEVEHDVYSLPTDKIQMFKNKVRPIDDPALQNDKDVTKLRNEDFDWKKVAYRLDWLLRNAVDADFRVCMSREKEQNPNLI</sequence>
<feature type="transmembrane region" description="Helical" evidence="5">
    <location>
        <begin position="265"/>
        <end position="285"/>
    </location>
</feature>
<keyword evidence="5" id="KW-0407">Ion channel</keyword>
<keyword evidence="5" id="KW-0406">Ion transport</keyword>
<dbReference type="SUPFAM" id="SSF63712">
    <property type="entry name" value="Nicotinic receptor ligand binding domain-like"/>
    <property type="match status" value="1"/>
</dbReference>
<keyword evidence="3 5" id="KW-1133">Transmembrane helix</keyword>